<organism evidence="3 4">
    <name type="scientific">Pseudonocardia benzenivorans</name>
    <dbReference type="NCBI Taxonomy" id="228005"/>
    <lineage>
        <taxon>Bacteria</taxon>
        <taxon>Bacillati</taxon>
        <taxon>Actinomycetota</taxon>
        <taxon>Actinomycetes</taxon>
        <taxon>Pseudonocardiales</taxon>
        <taxon>Pseudonocardiaceae</taxon>
        <taxon>Pseudonocardia</taxon>
    </lineage>
</organism>
<dbReference type="RefSeq" id="WP_013675202.1">
    <property type="nucleotide sequence ID" value="NZ_BAABKS010000074.1"/>
</dbReference>
<dbReference type="SUPFAM" id="SSF51338">
    <property type="entry name" value="Composite domain of metallo-dependent hydrolases"/>
    <property type="match status" value="1"/>
</dbReference>
<evidence type="ECO:0000256" key="1">
    <source>
        <dbReference type="SAM" id="MobiDB-lite"/>
    </source>
</evidence>
<reference evidence="4" key="1">
    <citation type="journal article" date="2019" name="Int. J. Syst. Evol. Microbiol.">
        <title>The Global Catalogue of Microorganisms (GCM) 10K type strain sequencing project: providing services to taxonomists for standard genome sequencing and annotation.</title>
        <authorList>
            <consortium name="The Broad Institute Genomics Platform"/>
            <consortium name="The Broad Institute Genome Sequencing Center for Infectious Disease"/>
            <person name="Wu L."/>
            <person name="Ma J."/>
        </authorList>
    </citation>
    <scope>NUCLEOTIDE SEQUENCE [LARGE SCALE GENOMIC DNA]</scope>
    <source>
        <strain evidence="4">CCUG 49018</strain>
    </source>
</reference>
<protein>
    <submittedName>
        <fullName evidence="3">Amidohydrolase family protein</fullName>
    </submittedName>
</protein>
<evidence type="ECO:0000313" key="3">
    <source>
        <dbReference type="EMBL" id="MFD1232295.1"/>
    </source>
</evidence>
<dbReference type="EMBL" id="JBHTMB010000021">
    <property type="protein sequence ID" value="MFD1232295.1"/>
    <property type="molecule type" value="Genomic_DNA"/>
</dbReference>
<dbReference type="Gene3D" id="3.20.20.140">
    <property type="entry name" value="Metal-dependent hydrolases"/>
    <property type="match status" value="1"/>
</dbReference>
<dbReference type="InterPro" id="IPR011059">
    <property type="entry name" value="Metal-dep_hydrolase_composite"/>
</dbReference>
<dbReference type="SUPFAM" id="SSF51556">
    <property type="entry name" value="Metallo-dependent hydrolases"/>
    <property type="match status" value="1"/>
</dbReference>
<accession>A0ABW3VD88</accession>
<dbReference type="Gene3D" id="3.30.1490.130">
    <property type="entry name" value="D-aminoacylase. Domain 3"/>
    <property type="match status" value="1"/>
</dbReference>
<feature type="domain" description="Amidohydrolase 3" evidence="2">
    <location>
        <begin position="382"/>
        <end position="490"/>
    </location>
</feature>
<dbReference type="Proteomes" id="UP001597182">
    <property type="component" value="Unassembled WGS sequence"/>
</dbReference>
<feature type="domain" description="Amidohydrolase 3" evidence="2">
    <location>
        <begin position="43"/>
        <end position="269"/>
    </location>
</feature>
<name>A0ABW3VD88_9PSEU</name>
<dbReference type="InterPro" id="IPR023100">
    <property type="entry name" value="D-aminoacylase_insert_dom_sf"/>
</dbReference>
<comment type="caution">
    <text evidence="3">The sequence shown here is derived from an EMBL/GenBank/DDBJ whole genome shotgun (WGS) entry which is preliminary data.</text>
</comment>
<feature type="region of interest" description="Disordered" evidence="1">
    <location>
        <begin position="508"/>
        <end position="533"/>
    </location>
</feature>
<sequence>MHDLLLRGGNVHDGTGAPPVTADVAIAADRVVAVGRDLGPARRIVDVDGLVVAPGFVDAHTHSDLVPLAGGEQATKLRQGVTTEIVGNCGVSFAPLDEAAAGHLAGIYGDLTCGVPVGPRTFAGYLDEVEAARPTTNVMALVGHAALRTTANGMDEELAPGALDQMCALLAEALDAGAAGLSSGLVYPPGSHAAPDEMAALAAVAQRYGRIYATHLRDEGDRLPRALDEAIAVAEATGVRLQVSHCKVTGRRNHGGAPDLLARLHAAHEAGIDLAGDAYPYTSGATVLVALLPPAATAGGTDRLVELLADPCARERLRAAADAGQGLWTAADPAGVRLMQHADPGVCGRTLAEVGGDPWTTLCGLVAADPGATVLLEAMALPDVLAILADPLIGIGSDSTPSAGPGHPRNRGCFPELLATVVRTHGALDLPTAIRKATSVTADRFGLTGRGRLEPGTVADVCVFDPERVAHPDPLGEPTGILHVLVAGVPAVEDGQVTGARAGRVLRAQGRPTDHSPRSRRPDAPARFVAGPE</sequence>
<dbReference type="Gene3D" id="2.30.40.10">
    <property type="entry name" value="Urease, subunit C, domain 1"/>
    <property type="match status" value="1"/>
</dbReference>
<dbReference type="InterPro" id="IPR032466">
    <property type="entry name" value="Metal_Hydrolase"/>
</dbReference>
<dbReference type="Pfam" id="PF07969">
    <property type="entry name" value="Amidohydro_3"/>
    <property type="match status" value="2"/>
</dbReference>
<evidence type="ECO:0000259" key="2">
    <source>
        <dbReference type="Pfam" id="PF07969"/>
    </source>
</evidence>
<evidence type="ECO:0000313" key="4">
    <source>
        <dbReference type="Proteomes" id="UP001597182"/>
    </source>
</evidence>
<proteinExistence type="predicted"/>
<feature type="compositionally biased region" description="Basic and acidic residues" evidence="1">
    <location>
        <begin position="512"/>
        <end position="524"/>
    </location>
</feature>
<keyword evidence="4" id="KW-1185">Reference proteome</keyword>
<dbReference type="PANTHER" id="PTHR11647:SF1">
    <property type="entry name" value="COLLAPSIN RESPONSE MEDIATOR PROTEIN"/>
    <property type="match status" value="1"/>
</dbReference>
<dbReference type="PANTHER" id="PTHR11647">
    <property type="entry name" value="HYDRANTOINASE/DIHYDROPYRIMIDINASE FAMILY MEMBER"/>
    <property type="match status" value="1"/>
</dbReference>
<dbReference type="InterPro" id="IPR050378">
    <property type="entry name" value="Metallo-dep_Hydrolases_sf"/>
</dbReference>
<dbReference type="InterPro" id="IPR013108">
    <property type="entry name" value="Amidohydro_3"/>
</dbReference>
<gene>
    <name evidence="3" type="ORF">ACFQ34_03265</name>
</gene>